<evidence type="ECO:0000313" key="1">
    <source>
        <dbReference type="EMBL" id="OCL01794.1"/>
    </source>
</evidence>
<dbReference type="OrthoDB" id="3933539at2759"/>
<feature type="non-terminal residue" evidence="1">
    <location>
        <position position="1"/>
    </location>
</feature>
<keyword evidence="2" id="KW-1185">Reference proteome</keyword>
<protein>
    <submittedName>
        <fullName evidence="1">Uncharacterized protein</fullName>
    </submittedName>
</protein>
<reference evidence="1 2" key="1">
    <citation type="journal article" date="2016" name="Nat. Commun.">
        <title>Ectomycorrhizal ecology is imprinted in the genome of the dominant symbiotic fungus Cenococcum geophilum.</title>
        <authorList>
            <consortium name="DOE Joint Genome Institute"/>
            <person name="Peter M."/>
            <person name="Kohler A."/>
            <person name="Ohm R.A."/>
            <person name="Kuo A."/>
            <person name="Krutzmann J."/>
            <person name="Morin E."/>
            <person name="Arend M."/>
            <person name="Barry K.W."/>
            <person name="Binder M."/>
            <person name="Choi C."/>
            <person name="Clum A."/>
            <person name="Copeland A."/>
            <person name="Grisel N."/>
            <person name="Haridas S."/>
            <person name="Kipfer T."/>
            <person name="LaButti K."/>
            <person name="Lindquist E."/>
            <person name="Lipzen A."/>
            <person name="Maire R."/>
            <person name="Meier B."/>
            <person name="Mihaltcheva S."/>
            <person name="Molinier V."/>
            <person name="Murat C."/>
            <person name="Poggeler S."/>
            <person name="Quandt C.A."/>
            <person name="Sperisen C."/>
            <person name="Tritt A."/>
            <person name="Tisserant E."/>
            <person name="Crous P.W."/>
            <person name="Henrissat B."/>
            <person name="Nehls U."/>
            <person name="Egli S."/>
            <person name="Spatafora J.W."/>
            <person name="Grigoriev I.V."/>
            <person name="Martin F.M."/>
        </authorList>
    </citation>
    <scope>NUCLEOTIDE SEQUENCE [LARGE SCALE GENOMIC DNA]</scope>
    <source>
        <strain evidence="1 2">CBS 207.34</strain>
    </source>
</reference>
<gene>
    <name evidence="1" type="ORF">AOQ84DRAFT_306008</name>
</gene>
<sequence>RAKRAVQRNAILKAHEDRVEKAHHNIMTVFDKHEKSAAAIREQHNQRLTHLLNKKAHLEAELSARLAKLQRAYLAHSQDLQKVLEARASTLEQPTV</sequence>
<evidence type="ECO:0000313" key="2">
    <source>
        <dbReference type="Proteomes" id="UP000250140"/>
    </source>
</evidence>
<dbReference type="Proteomes" id="UP000250140">
    <property type="component" value="Unassembled WGS sequence"/>
</dbReference>
<accession>A0A8E2EN93</accession>
<proteinExistence type="predicted"/>
<name>A0A8E2EN93_9PEZI</name>
<organism evidence="1 2">
    <name type="scientific">Glonium stellatum</name>
    <dbReference type="NCBI Taxonomy" id="574774"/>
    <lineage>
        <taxon>Eukaryota</taxon>
        <taxon>Fungi</taxon>
        <taxon>Dikarya</taxon>
        <taxon>Ascomycota</taxon>
        <taxon>Pezizomycotina</taxon>
        <taxon>Dothideomycetes</taxon>
        <taxon>Pleosporomycetidae</taxon>
        <taxon>Gloniales</taxon>
        <taxon>Gloniaceae</taxon>
        <taxon>Glonium</taxon>
    </lineage>
</organism>
<dbReference type="EMBL" id="KV751055">
    <property type="protein sequence ID" value="OCL01794.1"/>
    <property type="molecule type" value="Genomic_DNA"/>
</dbReference>
<dbReference type="AlphaFoldDB" id="A0A8E2EN93"/>